<dbReference type="VEuPathDB" id="FungiDB:HpaG800031"/>
<dbReference type="InParanoid" id="M4B184"/>
<proteinExistence type="predicted"/>
<dbReference type="eggNOG" id="ENOG502SM3Q">
    <property type="taxonomic scope" value="Eukaryota"/>
</dbReference>
<dbReference type="Gene3D" id="1.25.40.10">
    <property type="entry name" value="Tetratricopeptide repeat domain"/>
    <property type="match status" value="1"/>
</dbReference>
<dbReference type="GO" id="GO:0006401">
    <property type="term" value="P:RNA catabolic process"/>
    <property type="evidence" value="ECO:0007669"/>
    <property type="project" value="InterPro"/>
</dbReference>
<sequence>MSATLLKQMLVDAAALLKAERYQEAQDAARRVTQFDPNNFQAFMCVGLASFHLQQVGLYDYPLLEQTHMTNFYFYCNYLETIIAGTMVLLQWGDCEEAYRRASDLKPEMPAPWKHLVDLFEAKHDLRNKLEPMEKLVAINLRSKKFKRCQKWVAEVATTALELKMLPKAFDAWYSLVGKQTGASGQLSMEETPNEELPSVLTIWLDLVDLLQVRYCSYCVLLTRQA</sequence>
<dbReference type="GO" id="GO:0055087">
    <property type="term" value="C:Ski complex"/>
    <property type="evidence" value="ECO:0007669"/>
    <property type="project" value="InterPro"/>
</dbReference>
<dbReference type="EMBL" id="JH597776">
    <property type="status" value="NOT_ANNOTATED_CDS"/>
    <property type="molecule type" value="Genomic_DNA"/>
</dbReference>
<dbReference type="PANTHER" id="PTHR15704:SF7">
    <property type="entry name" value="SUPERKILLER COMPLEX PROTEIN 3"/>
    <property type="match status" value="1"/>
</dbReference>
<dbReference type="PANTHER" id="PTHR15704">
    <property type="entry name" value="SUPERKILLER 3 PROTEIN-RELATED"/>
    <property type="match status" value="1"/>
</dbReference>
<reference evidence="3" key="2">
    <citation type="submission" date="2015-06" db="UniProtKB">
        <authorList>
            <consortium name="EnsemblProtists"/>
        </authorList>
    </citation>
    <scope>IDENTIFICATION</scope>
    <source>
        <strain evidence="3">Emoy2</strain>
    </source>
</reference>
<dbReference type="InterPro" id="IPR039226">
    <property type="entry name" value="Ski3/TTC37"/>
</dbReference>
<keyword evidence="1" id="KW-0677">Repeat</keyword>
<evidence type="ECO:0000256" key="1">
    <source>
        <dbReference type="ARBA" id="ARBA00022737"/>
    </source>
</evidence>
<dbReference type="STRING" id="559515.M4B184"/>
<reference evidence="4" key="1">
    <citation type="journal article" date="2010" name="Science">
        <title>Signatures of adaptation to obligate biotrophy in the Hyaloperonospora arabidopsidis genome.</title>
        <authorList>
            <person name="Baxter L."/>
            <person name="Tripathy S."/>
            <person name="Ishaque N."/>
            <person name="Boot N."/>
            <person name="Cabral A."/>
            <person name="Kemen E."/>
            <person name="Thines M."/>
            <person name="Ah-Fong A."/>
            <person name="Anderson R."/>
            <person name="Badejoko W."/>
            <person name="Bittner-Eddy P."/>
            <person name="Boore J.L."/>
            <person name="Chibucos M.C."/>
            <person name="Coates M."/>
            <person name="Dehal P."/>
            <person name="Delehaunty K."/>
            <person name="Dong S."/>
            <person name="Downton P."/>
            <person name="Dumas B."/>
            <person name="Fabro G."/>
            <person name="Fronick C."/>
            <person name="Fuerstenberg S.I."/>
            <person name="Fulton L."/>
            <person name="Gaulin E."/>
            <person name="Govers F."/>
            <person name="Hughes L."/>
            <person name="Humphray S."/>
            <person name="Jiang R.H."/>
            <person name="Judelson H."/>
            <person name="Kamoun S."/>
            <person name="Kyung K."/>
            <person name="Meijer H."/>
            <person name="Minx P."/>
            <person name="Morris P."/>
            <person name="Nelson J."/>
            <person name="Phuntumart V."/>
            <person name="Qutob D."/>
            <person name="Rehmany A."/>
            <person name="Rougon-Cardoso A."/>
            <person name="Ryden P."/>
            <person name="Torto-Alalibo T."/>
            <person name="Studholme D."/>
            <person name="Wang Y."/>
            <person name="Win J."/>
            <person name="Wood J."/>
            <person name="Clifton S.W."/>
            <person name="Rogers J."/>
            <person name="Van den Ackerveken G."/>
            <person name="Jones J.D."/>
            <person name="McDowell J.M."/>
            <person name="Beynon J."/>
            <person name="Tyler B.M."/>
        </authorList>
    </citation>
    <scope>NUCLEOTIDE SEQUENCE [LARGE SCALE GENOMIC DNA]</scope>
    <source>
        <strain evidence="4">Emoy2</strain>
    </source>
</reference>
<keyword evidence="4" id="KW-1185">Reference proteome</keyword>
<dbReference type="SUPFAM" id="SSF48452">
    <property type="entry name" value="TPR-like"/>
    <property type="match status" value="1"/>
</dbReference>
<protein>
    <submittedName>
        <fullName evidence="3">Uncharacterized protein</fullName>
    </submittedName>
</protein>
<dbReference type="InterPro" id="IPR011990">
    <property type="entry name" value="TPR-like_helical_dom_sf"/>
</dbReference>
<dbReference type="Proteomes" id="UP000011713">
    <property type="component" value="Unassembled WGS sequence"/>
</dbReference>
<evidence type="ECO:0000313" key="4">
    <source>
        <dbReference type="Proteomes" id="UP000011713"/>
    </source>
</evidence>
<organism evidence="3 4">
    <name type="scientific">Hyaloperonospora arabidopsidis (strain Emoy2)</name>
    <name type="common">Downy mildew agent</name>
    <name type="synonym">Peronospora arabidopsidis</name>
    <dbReference type="NCBI Taxonomy" id="559515"/>
    <lineage>
        <taxon>Eukaryota</taxon>
        <taxon>Sar</taxon>
        <taxon>Stramenopiles</taxon>
        <taxon>Oomycota</taxon>
        <taxon>Peronosporomycetes</taxon>
        <taxon>Peronosporales</taxon>
        <taxon>Peronosporaceae</taxon>
        <taxon>Hyaloperonospora</taxon>
    </lineage>
</organism>
<accession>M4B184</accession>
<name>M4B184_HYAAE</name>
<evidence type="ECO:0000313" key="3">
    <source>
        <dbReference type="EnsemblProtists" id="HpaP800031"/>
    </source>
</evidence>
<dbReference type="HOGENOM" id="CLU_1226825_0_0_1"/>
<dbReference type="EnsemblProtists" id="HpaT800031">
    <property type="protein sequence ID" value="HpaP800031"/>
    <property type="gene ID" value="HpaG800031"/>
</dbReference>
<keyword evidence="2" id="KW-0802">TPR repeat</keyword>
<dbReference type="AlphaFoldDB" id="M4B184"/>
<evidence type="ECO:0000256" key="2">
    <source>
        <dbReference type="ARBA" id="ARBA00022803"/>
    </source>
</evidence>